<keyword evidence="2" id="KW-1185">Reference proteome</keyword>
<keyword evidence="1" id="KW-0687">Ribonucleoprotein</keyword>
<dbReference type="EMBL" id="QTSX02000974">
    <property type="protein sequence ID" value="KAJ9083562.1"/>
    <property type="molecule type" value="Genomic_DNA"/>
</dbReference>
<name>A0ACC2U9W2_9FUNG</name>
<accession>A0ACC2U9W2</accession>
<sequence length="278" mass="30971">MKPVSKIFQAALRLPIFPAPKIGFGAQIRGVATKAPPHLQRSGTRIGFNRLQDYYYDVVQDNLMIMKYEYPGEEFELAPPPVRIWDKFRGPKIGEDGKVVKKKGSIRPKRPLPLPVTPFTIPELNKIQIQPMMPGAIGNKYQLLSAFLLLQTISGEKATTIYSKSDVAMWKLRKGMPVGASVTLTGGAMYSFLDKLVEVVLPRIKEWPGLKIDAGDGTGNLALGLPPSSVGLFPDIEIIYDAFPLISGFYIVFDTTAYRNFNGRLLMSAFQLPFIKRH</sequence>
<comment type="caution">
    <text evidence="1">The sequence shown here is derived from an EMBL/GenBank/DDBJ whole genome shotgun (WGS) entry which is preliminary data.</text>
</comment>
<reference evidence="1" key="1">
    <citation type="submission" date="2022-04" db="EMBL/GenBank/DDBJ databases">
        <title>Genome of the entomopathogenic fungus Entomophthora muscae.</title>
        <authorList>
            <person name="Elya C."/>
            <person name="Lovett B.R."/>
            <person name="Lee E."/>
            <person name="Macias A.M."/>
            <person name="Hajek A.E."/>
            <person name="De Bivort B.L."/>
            <person name="Kasson M.T."/>
            <person name="De Fine Licht H.H."/>
            <person name="Stajich J.E."/>
        </authorList>
    </citation>
    <scope>NUCLEOTIDE SEQUENCE</scope>
    <source>
        <strain evidence="1">Berkeley</strain>
    </source>
</reference>
<dbReference type="Proteomes" id="UP001165960">
    <property type="component" value="Unassembled WGS sequence"/>
</dbReference>
<proteinExistence type="predicted"/>
<keyword evidence="1" id="KW-0689">Ribosomal protein</keyword>
<organism evidence="1 2">
    <name type="scientific">Entomophthora muscae</name>
    <dbReference type="NCBI Taxonomy" id="34485"/>
    <lineage>
        <taxon>Eukaryota</taxon>
        <taxon>Fungi</taxon>
        <taxon>Fungi incertae sedis</taxon>
        <taxon>Zoopagomycota</taxon>
        <taxon>Entomophthoromycotina</taxon>
        <taxon>Entomophthoromycetes</taxon>
        <taxon>Entomophthorales</taxon>
        <taxon>Entomophthoraceae</taxon>
        <taxon>Entomophthora</taxon>
    </lineage>
</organism>
<gene>
    <name evidence="1" type="primary">mrpl7_2</name>
    <name evidence="1" type="ORF">DSO57_1033471</name>
</gene>
<protein>
    <submittedName>
        <fullName evidence="1">54S ribosomal protein L7, mitochondrial</fullName>
    </submittedName>
</protein>
<evidence type="ECO:0000313" key="2">
    <source>
        <dbReference type="Proteomes" id="UP001165960"/>
    </source>
</evidence>
<evidence type="ECO:0000313" key="1">
    <source>
        <dbReference type="EMBL" id="KAJ9083562.1"/>
    </source>
</evidence>